<dbReference type="EMBL" id="ACYG01000005">
    <property type="protein sequence ID" value="EEV18977.1"/>
    <property type="molecule type" value="Genomic_DNA"/>
</dbReference>
<dbReference type="AlphaFoldDB" id="C8PEA4"/>
<sequence>MPAFIVSALAWVFRKFSLGELAGFVLKKVVFSKLVLIEAAMFILMLIYFGALLAMAVFLFDQLGDIYGFIKNLTNPGTSTNEVTSVALSVLSTLGVFKAFWDVFNLYAPFLISLFLIIGAKMGMKLLEKLRKTINELTYYIT</sequence>
<feature type="transmembrane region" description="Helical" evidence="1">
    <location>
        <begin position="106"/>
        <end position="124"/>
    </location>
</feature>
<dbReference type="STRING" id="824.CGRAC_1386"/>
<evidence type="ECO:0000256" key="1">
    <source>
        <dbReference type="SAM" id="Phobius"/>
    </source>
</evidence>
<comment type="caution">
    <text evidence="2">The sequence shown here is derived from an EMBL/GenBank/DDBJ whole genome shotgun (WGS) entry which is preliminary data.</text>
</comment>
<keyword evidence="1" id="KW-0472">Membrane</keyword>
<keyword evidence="1" id="KW-0812">Transmembrane</keyword>
<dbReference type="eggNOG" id="ENOG5031B1I">
    <property type="taxonomic scope" value="Bacteria"/>
</dbReference>
<accession>C8PEA4</accession>
<proteinExistence type="predicted"/>
<feature type="transmembrane region" description="Helical" evidence="1">
    <location>
        <begin position="35"/>
        <end position="60"/>
    </location>
</feature>
<keyword evidence="3" id="KW-1185">Reference proteome</keyword>
<reference evidence="2 3" key="1">
    <citation type="submission" date="2009-07" db="EMBL/GenBank/DDBJ databases">
        <authorList>
            <person name="Madupu R."/>
            <person name="Sebastian Y."/>
            <person name="Durkin A.S."/>
            <person name="Torralba M."/>
            <person name="Methe B."/>
            <person name="Sutton G.G."/>
            <person name="Strausberg R.L."/>
            <person name="Nelson K.E."/>
        </authorList>
    </citation>
    <scope>NUCLEOTIDE SEQUENCE [LARGE SCALE GENOMIC DNA]</scope>
    <source>
        <strain evidence="2 3">RM3268</strain>
    </source>
</reference>
<keyword evidence="1" id="KW-1133">Transmembrane helix</keyword>
<name>C8PEA4_9BACT</name>
<dbReference type="Proteomes" id="UP000005709">
    <property type="component" value="Unassembled WGS sequence"/>
</dbReference>
<evidence type="ECO:0000313" key="2">
    <source>
        <dbReference type="EMBL" id="EEV18977.1"/>
    </source>
</evidence>
<organism evidence="2 3">
    <name type="scientific">Campylobacter gracilis RM3268</name>
    <dbReference type="NCBI Taxonomy" id="553220"/>
    <lineage>
        <taxon>Bacteria</taxon>
        <taxon>Pseudomonadati</taxon>
        <taxon>Campylobacterota</taxon>
        <taxon>Epsilonproteobacteria</taxon>
        <taxon>Campylobacterales</taxon>
        <taxon>Campylobacteraceae</taxon>
        <taxon>Campylobacter</taxon>
    </lineage>
</organism>
<dbReference type="RefSeq" id="WP_005869276.1">
    <property type="nucleotide sequence ID" value="NZ_ACYG01000005.1"/>
</dbReference>
<protein>
    <submittedName>
        <fullName evidence="2">Uncharacterized protein</fullName>
    </submittedName>
</protein>
<gene>
    <name evidence="2" type="ORF">CAMGR0001_2455</name>
</gene>
<evidence type="ECO:0000313" key="3">
    <source>
        <dbReference type="Proteomes" id="UP000005709"/>
    </source>
</evidence>